<dbReference type="EMBL" id="NFKK01000013">
    <property type="protein sequence ID" value="OUP52085.1"/>
    <property type="molecule type" value="Genomic_DNA"/>
</dbReference>
<dbReference type="GO" id="GO:0051536">
    <property type="term" value="F:iron-sulfur cluster binding"/>
    <property type="evidence" value="ECO:0007669"/>
    <property type="project" value="InterPro"/>
</dbReference>
<dbReference type="AlphaFoldDB" id="A0A1Y4L5M9"/>
<evidence type="ECO:0000256" key="1">
    <source>
        <dbReference type="ARBA" id="ARBA00023002"/>
    </source>
</evidence>
<evidence type="ECO:0000313" key="3">
    <source>
        <dbReference type="Proteomes" id="UP000195897"/>
    </source>
</evidence>
<name>A0A1Y4L5M9_9FIRM</name>
<dbReference type="Gene3D" id="3.10.20.440">
    <property type="entry name" value="2Fe-2S iron-sulphur cluster binding domain, sarcosine oxidase, alpha subunit, N-terminal domain"/>
    <property type="match status" value="1"/>
</dbReference>
<dbReference type="Proteomes" id="UP000195897">
    <property type="component" value="Unassembled WGS sequence"/>
</dbReference>
<sequence length="108" mass="11711">MRVSEHPILGALPEAESVTIYFDGQPIPARAGEPIAAALMNAGIRAFRTTAKRHEPRGIFCAIGRCTDCMMIVDGVPNTRTCVTLVRDGMQVETQHGLAAMRTEEDKA</sequence>
<comment type="caution">
    <text evidence="2">The sequence shown here is derived from an EMBL/GenBank/DDBJ whole genome shotgun (WGS) entry which is preliminary data.</text>
</comment>
<dbReference type="RefSeq" id="WP_016149251.1">
    <property type="nucleotide sequence ID" value="NZ_CABKSA010000004.1"/>
</dbReference>
<dbReference type="SUPFAM" id="SSF54292">
    <property type="entry name" value="2Fe-2S ferredoxin-like"/>
    <property type="match status" value="1"/>
</dbReference>
<dbReference type="GO" id="GO:0016491">
    <property type="term" value="F:oxidoreductase activity"/>
    <property type="evidence" value="ECO:0007669"/>
    <property type="project" value="UniProtKB-KW"/>
</dbReference>
<accession>A0A1Y4L5M9</accession>
<keyword evidence="1" id="KW-0560">Oxidoreductase</keyword>
<evidence type="ECO:0000313" key="2">
    <source>
        <dbReference type="EMBL" id="OUP52085.1"/>
    </source>
</evidence>
<proteinExistence type="predicted"/>
<protein>
    <submittedName>
        <fullName evidence="2">Dehydrogenase</fullName>
    </submittedName>
</protein>
<reference evidence="3" key="1">
    <citation type="submission" date="2017-04" db="EMBL/GenBank/DDBJ databases">
        <title>Function of individual gut microbiota members based on whole genome sequencing of pure cultures obtained from chicken caecum.</title>
        <authorList>
            <person name="Medvecky M."/>
            <person name="Cejkova D."/>
            <person name="Polansky O."/>
            <person name="Karasova D."/>
            <person name="Kubasova T."/>
            <person name="Cizek A."/>
            <person name="Rychlik I."/>
        </authorList>
    </citation>
    <scope>NUCLEOTIDE SEQUENCE [LARGE SCALE GENOMIC DNA]</scope>
    <source>
        <strain evidence="3">An180</strain>
    </source>
</reference>
<dbReference type="InterPro" id="IPR036010">
    <property type="entry name" value="2Fe-2S_ferredoxin-like_sf"/>
</dbReference>
<organism evidence="2 3">
    <name type="scientific">Butyricicoccus pullicaecorum</name>
    <dbReference type="NCBI Taxonomy" id="501571"/>
    <lineage>
        <taxon>Bacteria</taxon>
        <taxon>Bacillati</taxon>
        <taxon>Bacillota</taxon>
        <taxon>Clostridia</taxon>
        <taxon>Eubacteriales</taxon>
        <taxon>Butyricicoccaceae</taxon>
        <taxon>Butyricicoccus</taxon>
    </lineage>
</organism>
<dbReference type="InterPro" id="IPR042204">
    <property type="entry name" value="2Fe-2S-bd_N"/>
</dbReference>
<gene>
    <name evidence="2" type="ORF">B5F17_10590</name>
</gene>
<dbReference type="Pfam" id="PF13510">
    <property type="entry name" value="Fer2_4"/>
    <property type="match status" value="1"/>
</dbReference>